<organism evidence="1 2">
    <name type="scientific">Solimicrobium silvestre</name>
    <dbReference type="NCBI Taxonomy" id="2099400"/>
    <lineage>
        <taxon>Bacteria</taxon>
        <taxon>Pseudomonadati</taxon>
        <taxon>Pseudomonadota</taxon>
        <taxon>Betaproteobacteria</taxon>
        <taxon>Burkholderiales</taxon>
        <taxon>Oxalobacteraceae</taxon>
        <taxon>Solimicrobium</taxon>
    </lineage>
</organism>
<dbReference type="SFLD" id="SFLDG01129">
    <property type="entry name" value="C1.5:_HAD__Beta-PGM__Phosphata"/>
    <property type="match status" value="1"/>
</dbReference>
<dbReference type="AlphaFoldDB" id="A0A2S9GTL9"/>
<dbReference type="SFLD" id="SFLDS00003">
    <property type="entry name" value="Haloacid_Dehalogenase"/>
    <property type="match status" value="1"/>
</dbReference>
<name>A0A2S9GTL9_9BURK</name>
<comment type="caution">
    <text evidence="1">The sequence shown here is derived from an EMBL/GenBank/DDBJ whole genome shotgun (WGS) entry which is preliminary data.</text>
</comment>
<sequence>MSAPEKIVFLLDVDNTLLDGDRIISDIDSHFYKVFGDEGRLRYWAIAESLRLELGYVDYLGAVQRFRSESKEDPRILMLSSFFLDYPFAERLYPRALDLLNHLLRWGNTVIVSDGDMIFQPRKIQRSGLWDAVEGRVLIYQHKEKMLEDIEQRFPSHHYVMVDDKLQILTAMKKIWHNRLTTIFPRQGHYALDPANIAAYPAADMSIEYIADLINTDVPALLHHTPLFTRNNHDGSTF</sequence>
<keyword evidence="2" id="KW-1185">Reference proteome</keyword>
<proteinExistence type="predicted"/>
<evidence type="ECO:0000313" key="2">
    <source>
        <dbReference type="Proteomes" id="UP000237839"/>
    </source>
</evidence>
<keyword evidence="1" id="KW-0378">Hydrolase</keyword>
<dbReference type="InterPro" id="IPR036412">
    <property type="entry name" value="HAD-like_sf"/>
</dbReference>
<dbReference type="SUPFAM" id="SSF56784">
    <property type="entry name" value="HAD-like"/>
    <property type="match status" value="1"/>
</dbReference>
<dbReference type="Pfam" id="PF00702">
    <property type="entry name" value="Hydrolase"/>
    <property type="match status" value="1"/>
</dbReference>
<dbReference type="Gene3D" id="1.10.286.50">
    <property type="match status" value="1"/>
</dbReference>
<gene>
    <name evidence="1" type="ORF">S2091_4239</name>
</gene>
<accession>A0A2S9GTL9</accession>
<dbReference type="InterPro" id="IPR023214">
    <property type="entry name" value="HAD_sf"/>
</dbReference>
<dbReference type="EMBL" id="PUGF01000030">
    <property type="protein sequence ID" value="PRC91051.1"/>
    <property type="molecule type" value="Genomic_DNA"/>
</dbReference>
<dbReference type="RefSeq" id="WP_105533969.1">
    <property type="nucleotide sequence ID" value="NZ_PUGF01000030.1"/>
</dbReference>
<dbReference type="OrthoDB" id="152220at2"/>
<dbReference type="GO" id="GO:0016787">
    <property type="term" value="F:hydrolase activity"/>
    <property type="evidence" value="ECO:0007669"/>
    <property type="project" value="UniProtKB-KW"/>
</dbReference>
<dbReference type="Gene3D" id="3.40.50.1000">
    <property type="entry name" value="HAD superfamily/HAD-like"/>
    <property type="match status" value="1"/>
</dbReference>
<dbReference type="Proteomes" id="UP000237839">
    <property type="component" value="Unassembled WGS sequence"/>
</dbReference>
<protein>
    <submittedName>
        <fullName evidence="1">Haloacid dehalogenase-like hydrolase</fullName>
    </submittedName>
</protein>
<evidence type="ECO:0000313" key="1">
    <source>
        <dbReference type="EMBL" id="PRC91051.1"/>
    </source>
</evidence>
<reference evidence="1 2" key="1">
    <citation type="submission" date="2018-02" db="EMBL/GenBank/DDBJ databases">
        <title>Solimicrobium silvestre gen. nov., sp. nov., isolated from alpine forest soil.</title>
        <authorList>
            <person name="Margesin R."/>
            <person name="Albuquerque L."/>
            <person name="Zhang D.-C."/>
            <person name="Froufe H.J.C."/>
            <person name="Severino R."/>
            <person name="Roxo I."/>
            <person name="Egas C."/>
            <person name="Da Costa M.S."/>
        </authorList>
    </citation>
    <scope>NUCLEOTIDE SEQUENCE [LARGE SCALE GENOMIC DNA]</scope>
    <source>
        <strain evidence="1 2">S20-91</strain>
    </source>
</reference>